<dbReference type="RefSeq" id="WP_305517183.1">
    <property type="nucleotide sequence ID" value="NZ_JAUPEV010000007.1"/>
</dbReference>
<keyword evidence="6" id="KW-1185">Reference proteome</keyword>
<protein>
    <recommendedName>
        <fullName evidence="7">Secreted protein</fullName>
    </recommendedName>
</protein>
<evidence type="ECO:0000256" key="2">
    <source>
        <dbReference type="SAM" id="SignalP"/>
    </source>
</evidence>
<feature type="chain" id="PRO_5041688172" description="Secreted protein" evidence="2">
    <location>
        <begin position="22"/>
        <end position="101"/>
    </location>
</feature>
<dbReference type="Proteomes" id="UP001240777">
    <property type="component" value="Unassembled WGS sequence"/>
</dbReference>
<dbReference type="Proteomes" id="UP001177258">
    <property type="component" value="Unassembled WGS sequence"/>
</dbReference>
<proteinExistence type="predicted"/>
<evidence type="ECO:0008006" key="7">
    <source>
        <dbReference type="Google" id="ProtNLM"/>
    </source>
</evidence>
<keyword evidence="1" id="KW-1133">Transmembrane helix</keyword>
<reference evidence="3" key="2">
    <citation type="submission" date="2023-07" db="EMBL/GenBank/DDBJ databases">
        <authorList>
            <person name="Aydin F."/>
            <person name="Tarhane S."/>
            <person name="Saticioglu I.B."/>
            <person name="Karakaya E."/>
            <person name="Abay S."/>
            <person name="Guran O."/>
            <person name="Bozkurt E."/>
            <person name="Uzum N."/>
            <person name="Olgun K."/>
            <person name="Jablonski D."/>
        </authorList>
    </citation>
    <scope>NUCLEOTIDE SEQUENCE</scope>
    <source>
        <strain evidence="3">Faydin-H75</strain>
    </source>
</reference>
<keyword evidence="1" id="KW-0812">Transmembrane</keyword>
<accession>A0AA90PTG3</accession>
<feature type="transmembrane region" description="Helical" evidence="1">
    <location>
        <begin position="71"/>
        <end position="100"/>
    </location>
</feature>
<reference evidence="3 5" key="3">
    <citation type="journal article" date="2024" name="Syst. Appl. Microbiol.">
        <title>Helicobacter cappadocius sp. nov., from lizards: The first psychrotrophic Helicobacter species.</title>
        <authorList>
            <person name="Aydin F."/>
            <person name="Tarhane S."/>
            <person name="Karakaya E."/>
            <person name="Abay S."/>
            <person name="Kayman T."/>
            <person name="Guran O."/>
            <person name="Bozkurt E."/>
            <person name="Uzum N."/>
            <person name="Avci A."/>
            <person name="Olgun K."/>
            <person name="Jablonski D."/>
            <person name="Guran C."/>
            <person name="Burcin Saticioglu I."/>
        </authorList>
    </citation>
    <scope>NUCLEOTIDE SEQUENCE [LARGE SCALE GENOMIC DNA]</scope>
    <source>
        <strain evidence="3">Faydin-H75</strain>
        <strain evidence="5">faydin-H76</strain>
    </source>
</reference>
<evidence type="ECO:0000313" key="6">
    <source>
        <dbReference type="Proteomes" id="UP001240777"/>
    </source>
</evidence>
<organism evidence="4 5">
    <name type="scientific">Helicobacter cappadocius</name>
    <dbReference type="NCBI Taxonomy" id="3063998"/>
    <lineage>
        <taxon>Bacteria</taxon>
        <taxon>Pseudomonadati</taxon>
        <taxon>Campylobacterota</taxon>
        <taxon>Epsilonproteobacteria</taxon>
        <taxon>Campylobacterales</taxon>
        <taxon>Helicobacteraceae</taxon>
        <taxon>Helicobacter</taxon>
    </lineage>
</organism>
<evidence type="ECO:0000313" key="4">
    <source>
        <dbReference type="EMBL" id="MDP2539234.1"/>
    </source>
</evidence>
<evidence type="ECO:0000313" key="5">
    <source>
        <dbReference type="Proteomes" id="UP001177258"/>
    </source>
</evidence>
<keyword evidence="2" id="KW-0732">Signal</keyword>
<evidence type="ECO:0000313" key="3">
    <source>
        <dbReference type="EMBL" id="MDO7253336.1"/>
    </source>
</evidence>
<sequence length="101" mass="10408">MKKIIVTLVSVFVLGFSLANANPMNAINTSNVSASSTTALSSSDEAMLFGGKANAMVLDNEEMKNTQGFGFWSWFVPVATVGGVVGCAALLGPVCTLGLAF</sequence>
<keyword evidence="1" id="KW-0472">Membrane</keyword>
<gene>
    <name evidence="3" type="ORF">Q5I04_05355</name>
    <name evidence="4" type="ORF">Q5I06_05545</name>
</gene>
<feature type="signal peptide" evidence="2">
    <location>
        <begin position="1"/>
        <end position="21"/>
    </location>
</feature>
<dbReference type="AlphaFoldDB" id="A0AA90PTG3"/>
<dbReference type="EMBL" id="JAUYZK010000007">
    <property type="protein sequence ID" value="MDP2539234.1"/>
    <property type="molecule type" value="Genomic_DNA"/>
</dbReference>
<evidence type="ECO:0000256" key="1">
    <source>
        <dbReference type="SAM" id="Phobius"/>
    </source>
</evidence>
<dbReference type="EMBL" id="JAUPEV010000007">
    <property type="protein sequence ID" value="MDO7253336.1"/>
    <property type="molecule type" value="Genomic_DNA"/>
</dbReference>
<reference evidence="4 6" key="1">
    <citation type="submission" date="2023-07" db="EMBL/GenBank/DDBJ databases">
        <title>Unpublished Manusciprt.</title>
        <authorList>
            <person name="Aydin F."/>
            <person name="Tarhane S."/>
            <person name="Saticioglu I.B."/>
            <person name="Karakaya E."/>
            <person name="Abay S."/>
            <person name="Guran O."/>
            <person name="Bozkurt E."/>
            <person name="Uzum N."/>
            <person name="Olgun K."/>
            <person name="Jablonski D."/>
        </authorList>
    </citation>
    <scope>NUCLEOTIDE SEQUENCE</scope>
    <source>
        <strain evidence="6">faydin-H75</strain>
        <strain evidence="4">Faydin-H76</strain>
    </source>
</reference>
<name>A0AA90PTG3_9HELI</name>
<comment type="caution">
    <text evidence="4">The sequence shown here is derived from an EMBL/GenBank/DDBJ whole genome shotgun (WGS) entry which is preliminary data.</text>
</comment>